<name>A0A6C2UM04_9BACT</name>
<dbReference type="AlphaFoldDB" id="A0A6C2UM04"/>
<feature type="transmembrane region" description="Helical" evidence="1">
    <location>
        <begin position="243"/>
        <end position="262"/>
    </location>
</feature>
<protein>
    <recommendedName>
        <fullName evidence="4">VanZ-like domain-containing protein</fullName>
    </recommendedName>
</protein>
<keyword evidence="1" id="KW-0472">Membrane</keyword>
<keyword evidence="1" id="KW-0812">Transmembrane</keyword>
<feature type="transmembrane region" description="Helical" evidence="1">
    <location>
        <begin position="379"/>
        <end position="398"/>
    </location>
</feature>
<reference evidence="2 3" key="1">
    <citation type="submission" date="2019-04" db="EMBL/GenBank/DDBJ databases">
        <authorList>
            <person name="Van Vliet M D."/>
        </authorList>
    </citation>
    <scope>NUCLEOTIDE SEQUENCE [LARGE SCALE GENOMIC DNA]</scope>
    <source>
        <strain evidence="2 3">F21</strain>
    </source>
</reference>
<dbReference type="Proteomes" id="UP000346198">
    <property type="component" value="Unassembled WGS sequence"/>
</dbReference>
<evidence type="ECO:0000313" key="3">
    <source>
        <dbReference type="Proteomes" id="UP000346198"/>
    </source>
</evidence>
<evidence type="ECO:0000313" key="2">
    <source>
        <dbReference type="EMBL" id="VGO21148.1"/>
    </source>
</evidence>
<organism evidence="2 3">
    <name type="scientific">Pontiella sulfatireligans</name>
    <dbReference type="NCBI Taxonomy" id="2750658"/>
    <lineage>
        <taxon>Bacteria</taxon>
        <taxon>Pseudomonadati</taxon>
        <taxon>Kiritimatiellota</taxon>
        <taxon>Kiritimatiellia</taxon>
        <taxon>Kiritimatiellales</taxon>
        <taxon>Pontiellaceae</taxon>
        <taxon>Pontiella</taxon>
    </lineage>
</organism>
<proteinExistence type="predicted"/>
<dbReference type="EMBL" id="CAAHFH010000002">
    <property type="protein sequence ID" value="VGO21148.1"/>
    <property type="molecule type" value="Genomic_DNA"/>
</dbReference>
<feature type="transmembrane region" description="Helical" evidence="1">
    <location>
        <begin position="212"/>
        <end position="231"/>
    </location>
</feature>
<dbReference type="NCBIfam" id="NF037970">
    <property type="entry name" value="vanZ_1"/>
    <property type="match status" value="1"/>
</dbReference>
<sequence length="406" mass="45543">MLAMVCPQPGGLEREKIRHSCAGCYLSRRMNDWMKKLKTRLPAMILLAVTLLFWGFYDRYEPAGSVLLASPSLADADRLVGDCTETNGLFTLNVPASGKRASVYFRMPGANSCELIRARARIKVEDVVEGKYGWNCARVMVLQYDENNKWIPGTHGVVAEKDTKGWEAHEDVFEMLPEAAHTDFVIQQSGKSGTAWFDSIEAQPVRLRDSFAWWRALFAGLWLWMGALYFIRCRLHCRKLHVLILLNALAILAGAMMPGKWIEASSEFAKEQVAQAVEKKPPSPTILPAAKPAKPSPDLKHMDQFNELVGDAHRSGHFLLFASLCFLVYWSAALERQHRSYYFKVAFDIFIFASITEALQNLTLDRAAGISDLRTDIYGMLLAVVLFVVAKAACRTVLKLKTSSSE</sequence>
<evidence type="ECO:0008006" key="4">
    <source>
        <dbReference type="Google" id="ProtNLM"/>
    </source>
</evidence>
<accession>A0A6C2UM04</accession>
<feature type="transmembrane region" description="Helical" evidence="1">
    <location>
        <begin position="37"/>
        <end position="57"/>
    </location>
</feature>
<keyword evidence="1" id="KW-1133">Transmembrane helix</keyword>
<feature type="transmembrane region" description="Helical" evidence="1">
    <location>
        <begin position="341"/>
        <end position="359"/>
    </location>
</feature>
<keyword evidence="3" id="KW-1185">Reference proteome</keyword>
<evidence type="ECO:0000256" key="1">
    <source>
        <dbReference type="SAM" id="Phobius"/>
    </source>
</evidence>
<gene>
    <name evidence="2" type="ORF">SCARR_03219</name>
</gene>
<dbReference type="Gene3D" id="2.60.120.260">
    <property type="entry name" value="Galactose-binding domain-like"/>
    <property type="match status" value="1"/>
</dbReference>
<feature type="transmembrane region" description="Helical" evidence="1">
    <location>
        <begin position="316"/>
        <end position="334"/>
    </location>
</feature>